<dbReference type="SUPFAM" id="SSF88659">
    <property type="entry name" value="Sigma3 and sigma4 domains of RNA polymerase sigma factors"/>
    <property type="match status" value="1"/>
</dbReference>
<dbReference type="OrthoDB" id="3242975at2"/>
<name>A0A1U7NI01_9FIRM</name>
<evidence type="ECO:0000313" key="2">
    <source>
        <dbReference type="EMBL" id="OLU41667.1"/>
    </source>
</evidence>
<proteinExistence type="predicted"/>
<accession>A0A1U7NI01</accession>
<protein>
    <recommendedName>
        <fullName evidence="4">RNA polymerase sigma-70 region 4 domain-containing protein</fullName>
    </recommendedName>
</protein>
<dbReference type="InterPro" id="IPR013324">
    <property type="entry name" value="RNA_pol_sigma_r3/r4-like"/>
</dbReference>
<dbReference type="AlphaFoldDB" id="A0A1U7NI01"/>
<feature type="coiled-coil region" evidence="1">
    <location>
        <begin position="10"/>
        <end position="74"/>
    </location>
</feature>
<comment type="caution">
    <text evidence="2">The sequence shown here is derived from an EMBL/GenBank/DDBJ whole genome shotgun (WGS) entry which is preliminary data.</text>
</comment>
<sequence>MKPKEYLLQIGRAKRRIKEIENEILETREAMNSLSCRLGSGGSPSSNQEIKSPQEKLMNQLLEHEEMLADEQRHYFGLKRLIVGQIDAVDNDVYRNLLYARYVENKRLEQIAVDLGYSYDHVRRIHGRALCDFGNKYQI</sequence>
<evidence type="ECO:0008006" key="4">
    <source>
        <dbReference type="Google" id="ProtNLM"/>
    </source>
</evidence>
<keyword evidence="3" id="KW-1185">Reference proteome</keyword>
<reference evidence="2 3" key="1">
    <citation type="submission" date="2016-11" db="EMBL/GenBank/DDBJ databases">
        <title>Description of two novel members of the family Erysipelotrichaceae: Ileibacterium lipovorans gen. nov., sp. nov. and Dubosiella newyorkensis, gen. nov., sp. nov.</title>
        <authorList>
            <person name="Cox L.M."/>
            <person name="Sohn J."/>
            <person name="Tyrrell K.L."/>
            <person name="Citron D.M."/>
            <person name="Lawson P.A."/>
            <person name="Patel N.B."/>
            <person name="Iizumi T."/>
            <person name="Perez-Perez G.I."/>
            <person name="Goldstein E.J."/>
            <person name="Blaser M.J."/>
        </authorList>
    </citation>
    <scope>NUCLEOTIDE SEQUENCE [LARGE SCALE GENOMIC DNA]</scope>
    <source>
        <strain evidence="2 3">NYU-BL-A3</strain>
    </source>
</reference>
<evidence type="ECO:0000256" key="1">
    <source>
        <dbReference type="SAM" id="Coils"/>
    </source>
</evidence>
<organism evidence="2 3">
    <name type="scientific">Ileibacterium valens</name>
    <dbReference type="NCBI Taxonomy" id="1862668"/>
    <lineage>
        <taxon>Bacteria</taxon>
        <taxon>Bacillati</taxon>
        <taxon>Bacillota</taxon>
        <taxon>Erysipelotrichia</taxon>
        <taxon>Erysipelotrichales</taxon>
        <taxon>Erysipelotrichaceae</taxon>
        <taxon>Ileibacterium</taxon>
    </lineage>
</organism>
<dbReference type="GeneID" id="82202176"/>
<evidence type="ECO:0000313" key="3">
    <source>
        <dbReference type="Proteomes" id="UP000186341"/>
    </source>
</evidence>
<dbReference type="EMBL" id="MPJW01000078">
    <property type="protein sequence ID" value="OLU41667.1"/>
    <property type="molecule type" value="Genomic_DNA"/>
</dbReference>
<dbReference type="RefSeq" id="WP_075818202.1">
    <property type="nucleotide sequence ID" value="NZ_CAPNHH010000019.1"/>
</dbReference>
<dbReference type="Proteomes" id="UP000186341">
    <property type="component" value="Unassembled WGS sequence"/>
</dbReference>
<keyword evidence="1" id="KW-0175">Coiled coil</keyword>
<gene>
    <name evidence="2" type="ORF">BO222_02895</name>
</gene>